<dbReference type="GO" id="GO:0001965">
    <property type="term" value="F:G-protein alpha-subunit binding"/>
    <property type="evidence" value="ECO:0007669"/>
    <property type="project" value="TreeGrafter"/>
</dbReference>
<comment type="subcellular location">
    <subcellularLocation>
        <location evidence="1">Cytoplasm</location>
        <location evidence="1">Cell cortex</location>
    </subcellularLocation>
</comment>
<dbReference type="InterPro" id="IPR008376">
    <property type="entry name" value="Chaperone_Ric-8_A/B"/>
</dbReference>
<dbReference type="AlphaFoldDB" id="A0A7R9L8T0"/>
<dbReference type="EMBL" id="OC874013">
    <property type="protein sequence ID" value="CAD7637192.1"/>
    <property type="molecule type" value="Genomic_DNA"/>
</dbReference>
<evidence type="ECO:0000313" key="8">
    <source>
        <dbReference type="Proteomes" id="UP000759131"/>
    </source>
</evidence>
<feature type="compositionally biased region" description="Basic residues" evidence="6">
    <location>
        <begin position="33"/>
        <end position="47"/>
    </location>
</feature>
<dbReference type="PANTHER" id="PTHR12425:SF5">
    <property type="entry name" value="SYNEMBRYN"/>
    <property type="match status" value="1"/>
</dbReference>
<comment type="similarity">
    <text evidence="2">Belongs to the synembryn family.</text>
</comment>
<dbReference type="Proteomes" id="UP000759131">
    <property type="component" value="Unassembled WGS sequence"/>
</dbReference>
<keyword evidence="5" id="KW-0143">Chaperone</keyword>
<evidence type="ECO:0008006" key="9">
    <source>
        <dbReference type="Google" id="ProtNLM"/>
    </source>
</evidence>
<dbReference type="PRINTS" id="PR01802">
    <property type="entry name" value="SYNEMBRYN"/>
</dbReference>
<evidence type="ECO:0000256" key="3">
    <source>
        <dbReference type="ARBA" id="ARBA00022490"/>
    </source>
</evidence>
<protein>
    <recommendedName>
        <fullName evidence="9">Synembryn-A</fullName>
    </recommendedName>
</protein>
<accession>A0A7R9L8T0</accession>
<evidence type="ECO:0000256" key="1">
    <source>
        <dbReference type="ARBA" id="ARBA00004544"/>
    </source>
</evidence>
<dbReference type="InterPro" id="IPR019318">
    <property type="entry name" value="Gua_nucleotide_exch_fac_Ric8"/>
</dbReference>
<dbReference type="SUPFAM" id="SSF48371">
    <property type="entry name" value="ARM repeat"/>
    <property type="match status" value="1"/>
</dbReference>
<keyword evidence="8" id="KW-1185">Reference proteome</keyword>
<evidence type="ECO:0000256" key="5">
    <source>
        <dbReference type="ARBA" id="ARBA00023186"/>
    </source>
</evidence>
<gene>
    <name evidence="7" type="ORF">OSB1V03_LOCUS16889</name>
</gene>
<dbReference type="Pfam" id="PF10165">
    <property type="entry name" value="Ric8"/>
    <property type="match status" value="1"/>
</dbReference>
<dbReference type="EMBL" id="CAJPIZ010019438">
    <property type="protein sequence ID" value="CAG2116934.1"/>
    <property type="molecule type" value="Genomic_DNA"/>
</dbReference>
<dbReference type="OrthoDB" id="5585685at2759"/>
<dbReference type="InterPro" id="IPR016024">
    <property type="entry name" value="ARM-type_fold"/>
</dbReference>
<dbReference type="GO" id="GO:0005938">
    <property type="term" value="C:cell cortex"/>
    <property type="evidence" value="ECO:0007669"/>
    <property type="project" value="UniProtKB-SubCell"/>
</dbReference>
<evidence type="ECO:0000313" key="7">
    <source>
        <dbReference type="EMBL" id="CAD7637192.1"/>
    </source>
</evidence>
<dbReference type="GO" id="GO:0005085">
    <property type="term" value="F:guanyl-nucleotide exchange factor activity"/>
    <property type="evidence" value="ECO:0007669"/>
    <property type="project" value="UniProtKB-KW"/>
</dbReference>
<dbReference type="GO" id="GO:0007186">
    <property type="term" value="P:G protein-coupled receptor signaling pathway"/>
    <property type="evidence" value="ECO:0007669"/>
    <property type="project" value="TreeGrafter"/>
</dbReference>
<sequence>RIRDEYHGLIYLMEAIDLILKNNSENLAEKVPNKNKRRSKGSRRGKKGASTEAEGVDDCLVAYYLDDSEVDFANEVLKSLFNLTINVDRNNLDEIEEAHFLRLVSILHDLLLCDTKSKEKKEDLQSHTVNLLTSMPAPSFEELLSPVTEMGRPDNPDHEYDEMNVEVIAVLLQFLSKRLDNHTIQNSKERLAPILTCLSEASRANATIRKYLRLKILPPLKEVKERPEEGTTLRNRLVRLMTSPHTEVKELVADFLFVLCKENVSRLIKYTGYGNAAGLLANRGLMLGGAGNTGNYSSESDESDTEEYSQYKDKINPVTGCYEEPKPDPMAGMTAEQKEYEAIRLVEMIDKLAKTGVVKPCRVGEDGKPHPVEHILELQQMVVQNKRNDSETDD</sequence>
<dbReference type="PANTHER" id="PTHR12425">
    <property type="entry name" value="SYNEMBRYN"/>
    <property type="match status" value="1"/>
</dbReference>
<name>A0A7R9L8T0_9ACAR</name>
<keyword evidence="4" id="KW-0344">Guanine-nucleotide releasing factor</keyword>
<organism evidence="7">
    <name type="scientific">Medioppia subpectinata</name>
    <dbReference type="NCBI Taxonomy" id="1979941"/>
    <lineage>
        <taxon>Eukaryota</taxon>
        <taxon>Metazoa</taxon>
        <taxon>Ecdysozoa</taxon>
        <taxon>Arthropoda</taxon>
        <taxon>Chelicerata</taxon>
        <taxon>Arachnida</taxon>
        <taxon>Acari</taxon>
        <taxon>Acariformes</taxon>
        <taxon>Sarcoptiformes</taxon>
        <taxon>Oribatida</taxon>
        <taxon>Brachypylina</taxon>
        <taxon>Oppioidea</taxon>
        <taxon>Oppiidae</taxon>
        <taxon>Medioppia</taxon>
    </lineage>
</organism>
<evidence type="ECO:0000256" key="4">
    <source>
        <dbReference type="ARBA" id="ARBA00022658"/>
    </source>
</evidence>
<evidence type="ECO:0000256" key="6">
    <source>
        <dbReference type="SAM" id="MobiDB-lite"/>
    </source>
</evidence>
<feature type="non-terminal residue" evidence="7">
    <location>
        <position position="1"/>
    </location>
</feature>
<feature type="region of interest" description="Disordered" evidence="6">
    <location>
        <begin position="30"/>
        <end position="50"/>
    </location>
</feature>
<evidence type="ECO:0000256" key="2">
    <source>
        <dbReference type="ARBA" id="ARBA00009049"/>
    </source>
</evidence>
<keyword evidence="3" id="KW-0963">Cytoplasm</keyword>
<reference evidence="7" key="1">
    <citation type="submission" date="2020-11" db="EMBL/GenBank/DDBJ databases">
        <authorList>
            <person name="Tran Van P."/>
        </authorList>
    </citation>
    <scope>NUCLEOTIDE SEQUENCE</scope>
</reference>
<proteinExistence type="inferred from homology"/>